<evidence type="ECO:0000256" key="5">
    <source>
        <dbReference type="ARBA" id="ARBA00023004"/>
    </source>
</evidence>
<dbReference type="EMBL" id="JAIOIV010000127">
    <property type="protein sequence ID" value="MBZ0157737.1"/>
    <property type="molecule type" value="Genomic_DNA"/>
</dbReference>
<feature type="domain" description="4Fe-4S ferredoxin-type" evidence="8">
    <location>
        <begin position="228"/>
        <end position="260"/>
    </location>
</feature>
<evidence type="ECO:0000313" key="9">
    <source>
        <dbReference type="EMBL" id="MBZ0157737.1"/>
    </source>
</evidence>
<dbReference type="GO" id="GO:0051539">
    <property type="term" value="F:4 iron, 4 sulfur cluster binding"/>
    <property type="evidence" value="ECO:0007669"/>
    <property type="project" value="UniProtKB-KW"/>
</dbReference>
<organism evidence="9 10">
    <name type="scientific">Candidatus Nitrobium versatile</name>
    <dbReference type="NCBI Taxonomy" id="2884831"/>
    <lineage>
        <taxon>Bacteria</taxon>
        <taxon>Pseudomonadati</taxon>
        <taxon>Nitrospirota</taxon>
        <taxon>Nitrospiria</taxon>
        <taxon>Nitrospirales</taxon>
        <taxon>Nitrospiraceae</taxon>
        <taxon>Candidatus Nitrobium</taxon>
    </lineage>
</organism>
<evidence type="ECO:0000256" key="4">
    <source>
        <dbReference type="ARBA" id="ARBA00022982"/>
    </source>
</evidence>
<keyword evidence="7" id="KW-0472">Membrane</keyword>
<keyword evidence="6" id="KW-0411">Iron-sulfur</keyword>
<evidence type="ECO:0000256" key="6">
    <source>
        <dbReference type="ARBA" id="ARBA00023014"/>
    </source>
</evidence>
<gene>
    <name evidence="9" type="ORF">K8I29_16195</name>
</gene>
<evidence type="ECO:0000256" key="3">
    <source>
        <dbReference type="ARBA" id="ARBA00022723"/>
    </source>
</evidence>
<feature type="transmembrane region" description="Helical" evidence="7">
    <location>
        <begin position="12"/>
        <end position="31"/>
    </location>
</feature>
<reference evidence="9" key="2">
    <citation type="submission" date="2021-08" db="EMBL/GenBank/DDBJ databases">
        <authorList>
            <person name="Dalcin Martins P."/>
        </authorList>
    </citation>
    <scope>NUCLEOTIDE SEQUENCE</scope>
    <source>
        <strain evidence="9">MAG_39</strain>
    </source>
</reference>
<reference evidence="9" key="1">
    <citation type="journal article" date="2021" name="bioRxiv">
        <title>Unraveling nitrogen, sulfur and carbon metabolic pathways and microbial community transcriptional responses to substrate deprivation and toxicity stresses in a bioreactor mimicking anoxic brackish coastal sediment conditions.</title>
        <authorList>
            <person name="Martins P.D."/>
            <person name="Echeveste M.J."/>
            <person name="Arshad A."/>
            <person name="Kurth J."/>
            <person name="Ouboter H."/>
            <person name="Jetten M.S.M."/>
            <person name="Welte C.U."/>
        </authorList>
    </citation>
    <scope>NUCLEOTIDE SEQUENCE</scope>
    <source>
        <strain evidence="9">MAG_39</strain>
    </source>
</reference>
<evidence type="ECO:0000313" key="10">
    <source>
        <dbReference type="Proteomes" id="UP000705867"/>
    </source>
</evidence>
<keyword evidence="2" id="KW-0004">4Fe-4S</keyword>
<feature type="transmembrane region" description="Helical" evidence="7">
    <location>
        <begin position="186"/>
        <end position="206"/>
    </location>
</feature>
<feature type="transmembrane region" description="Helical" evidence="7">
    <location>
        <begin position="71"/>
        <end position="92"/>
    </location>
</feature>
<evidence type="ECO:0000259" key="8">
    <source>
        <dbReference type="PROSITE" id="PS51379"/>
    </source>
</evidence>
<evidence type="ECO:0000256" key="1">
    <source>
        <dbReference type="ARBA" id="ARBA00022448"/>
    </source>
</evidence>
<keyword evidence="1" id="KW-0813">Transport</keyword>
<keyword evidence="4" id="KW-0249">Electron transport</keyword>
<dbReference type="GO" id="GO:0046872">
    <property type="term" value="F:metal ion binding"/>
    <property type="evidence" value="ECO:0007669"/>
    <property type="project" value="UniProtKB-KW"/>
</dbReference>
<sequence length="293" mass="32590">MSTERFITIGRRVTQAGFILLILLIPVFDIFRYDTATKELIVCGSAWTLGLKAGFQTDHSAVGALHIALRFFLKGILPWVTLLSLFPLLGFFTGRLFCGWLCPGGTFFELANFFTLRLSGRRSLYGKKPNDPEVPGTNRFLFGTLALLSMIVVPLLGGVALTGYLINPRTIWHQIFTGDFTFGVKAGITGVSVFILVMSLFVRHIFCKFVCGPGLLQAFFGWISPVSLRLKMDTSRIAECTNCRGCEKACFMNILPRKNKWDISCVTCGDCIAACHRELGEGKGLFRFQRGEK</sequence>
<name>A0A953SE63_9BACT</name>
<keyword evidence="7" id="KW-0812">Transmembrane</keyword>
<dbReference type="Pfam" id="PF12801">
    <property type="entry name" value="Fer4_5"/>
    <property type="match status" value="2"/>
</dbReference>
<dbReference type="InterPro" id="IPR051684">
    <property type="entry name" value="Electron_Trans/Redox"/>
</dbReference>
<keyword evidence="5" id="KW-0408">Iron</keyword>
<dbReference type="PROSITE" id="PS51379">
    <property type="entry name" value="4FE4S_FER_2"/>
    <property type="match status" value="1"/>
</dbReference>
<keyword evidence="3" id="KW-0479">Metal-binding</keyword>
<comment type="caution">
    <text evidence="9">The sequence shown here is derived from an EMBL/GenBank/DDBJ whole genome shotgun (WGS) entry which is preliminary data.</text>
</comment>
<feature type="transmembrane region" description="Helical" evidence="7">
    <location>
        <begin position="98"/>
        <end position="119"/>
    </location>
</feature>
<dbReference type="InterPro" id="IPR017896">
    <property type="entry name" value="4Fe4S_Fe-S-bd"/>
</dbReference>
<evidence type="ECO:0000256" key="7">
    <source>
        <dbReference type="SAM" id="Phobius"/>
    </source>
</evidence>
<proteinExistence type="predicted"/>
<dbReference type="PANTHER" id="PTHR30176:SF3">
    <property type="entry name" value="FERREDOXIN-TYPE PROTEIN NAPH"/>
    <property type="match status" value="1"/>
</dbReference>
<dbReference type="GO" id="GO:0005886">
    <property type="term" value="C:plasma membrane"/>
    <property type="evidence" value="ECO:0007669"/>
    <property type="project" value="TreeGrafter"/>
</dbReference>
<dbReference type="AlphaFoldDB" id="A0A953SE63"/>
<dbReference type="PANTHER" id="PTHR30176">
    <property type="entry name" value="FERREDOXIN-TYPE PROTEIN NAPH"/>
    <property type="match status" value="1"/>
</dbReference>
<feature type="transmembrane region" description="Helical" evidence="7">
    <location>
        <begin position="140"/>
        <end position="166"/>
    </location>
</feature>
<accession>A0A953SE63</accession>
<dbReference type="Proteomes" id="UP000705867">
    <property type="component" value="Unassembled WGS sequence"/>
</dbReference>
<dbReference type="SUPFAM" id="SSF54862">
    <property type="entry name" value="4Fe-4S ferredoxins"/>
    <property type="match status" value="1"/>
</dbReference>
<evidence type="ECO:0000256" key="2">
    <source>
        <dbReference type="ARBA" id="ARBA00022485"/>
    </source>
</evidence>
<keyword evidence="7" id="KW-1133">Transmembrane helix</keyword>
<protein>
    <submittedName>
        <fullName evidence="9">4Fe-4S binding protein</fullName>
    </submittedName>
</protein>